<sequence length="61" mass="7229">MAVWRRVSDPFKFIRAYGVTVTMGFREEKEWKREGGHRHEEEELFLLPDSKPIMSSDVGEM</sequence>
<gene>
    <name evidence="1" type="ORF">COLO4_06592</name>
</gene>
<name>A0A1R3KMJ3_9ROSI</name>
<keyword evidence="2" id="KW-1185">Reference proteome</keyword>
<accession>A0A1R3KMJ3</accession>
<organism evidence="1 2">
    <name type="scientific">Corchorus olitorius</name>
    <dbReference type="NCBI Taxonomy" id="93759"/>
    <lineage>
        <taxon>Eukaryota</taxon>
        <taxon>Viridiplantae</taxon>
        <taxon>Streptophyta</taxon>
        <taxon>Embryophyta</taxon>
        <taxon>Tracheophyta</taxon>
        <taxon>Spermatophyta</taxon>
        <taxon>Magnoliopsida</taxon>
        <taxon>eudicotyledons</taxon>
        <taxon>Gunneridae</taxon>
        <taxon>Pentapetalae</taxon>
        <taxon>rosids</taxon>
        <taxon>malvids</taxon>
        <taxon>Malvales</taxon>
        <taxon>Malvaceae</taxon>
        <taxon>Grewioideae</taxon>
        <taxon>Apeibeae</taxon>
        <taxon>Corchorus</taxon>
    </lineage>
</organism>
<evidence type="ECO:0000313" key="1">
    <source>
        <dbReference type="EMBL" id="OMP08315.1"/>
    </source>
</evidence>
<dbReference type="EMBL" id="AWUE01012797">
    <property type="protein sequence ID" value="OMP08315.1"/>
    <property type="molecule type" value="Genomic_DNA"/>
</dbReference>
<reference evidence="2" key="1">
    <citation type="submission" date="2013-09" db="EMBL/GenBank/DDBJ databases">
        <title>Corchorus olitorius genome sequencing.</title>
        <authorList>
            <person name="Alam M."/>
            <person name="Haque M.S."/>
            <person name="Islam M.S."/>
            <person name="Emdad E.M."/>
            <person name="Islam M.M."/>
            <person name="Ahmed B."/>
            <person name="Halim A."/>
            <person name="Hossen Q.M.M."/>
            <person name="Hossain M.Z."/>
            <person name="Ahmed R."/>
            <person name="Khan M.M."/>
            <person name="Islam R."/>
            <person name="Rashid M.M."/>
            <person name="Khan S.A."/>
            <person name="Rahman M.S."/>
            <person name="Alam M."/>
            <person name="Yahiya A.S."/>
            <person name="Khan M.S."/>
            <person name="Azam M.S."/>
            <person name="Haque T."/>
            <person name="Lashkar M.Z.H."/>
            <person name="Akhand A.I."/>
            <person name="Morshed G."/>
            <person name="Roy S."/>
            <person name="Uddin K.S."/>
            <person name="Rabeya T."/>
            <person name="Hossain A.S."/>
            <person name="Chowdhury A."/>
            <person name="Snigdha A.R."/>
            <person name="Mortoza M.S."/>
            <person name="Matin S.A."/>
            <person name="Hoque S.M.E."/>
            <person name="Islam M.K."/>
            <person name="Roy D.K."/>
            <person name="Haider R."/>
            <person name="Moosa M.M."/>
            <person name="Elias S.M."/>
            <person name="Hasan A.M."/>
            <person name="Jahan S."/>
            <person name="Shafiuddin M."/>
            <person name="Mahmood N."/>
            <person name="Shommy N.S."/>
        </authorList>
    </citation>
    <scope>NUCLEOTIDE SEQUENCE [LARGE SCALE GENOMIC DNA]</scope>
    <source>
        <strain evidence="2">cv. O-4</strain>
    </source>
</reference>
<proteinExistence type="predicted"/>
<dbReference type="Proteomes" id="UP000187203">
    <property type="component" value="Unassembled WGS sequence"/>
</dbReference>
<evidence type="ECO:0000313" key="2">
    <source>
        <dbReference type="Proteomes" id="UP000187203"/>
    </source>
</evidence>
<dbReference type="AlphaFoldDB" id="A0A1R3KMJ3"/>
<comment type="caution">
    <text evidence="1">The sequence shown here is derived from an EMBL/GenBank/DDBJ whole genome shotgun (WGS) entry which is preliminary data.</text>
</comment>
<protein>
    <submittedName>
        <fullName evidence="1">Uncharacterized protein</fullName>
    </submittedName>
</protein>